<dbReference type="Proteomes" id="UP000279259">
    <property type="component" value="Unassembled WGS sequence"/>
</dbReference>
<dbReference type="GO" id="GO:0004143">
    <property type="term" value="F:ATP-dependent diacylglycerol kinase activity"/>
    <property type="evidence" value="ECO:0007669"/>
    <property type="project" value="InterPro"/>
</dbReference>
<reference evidence="3 4" key="1">
    <citation type="submission" date="2018-11" db="EMBL/GenBank/DDBJ databases">
        <title>Genome sequence of Saitozyma podzolica DSM 27192.</title>
        <authorList>
            <person name="Aliyu H."/>
            <person name="Gorte O."/>
            <person name="Ochsenreither K."/>
        </authorList>
    </citation>
    <scope>NUCLEOTIDE SEQUENCE [LARGE SCALE GENOMIC DNA]</scope>
    <source>
        <strain evidence="3 4">DSM 27192</strain>
    </source>
</reference>
<dbReference type="STRING" id="1890683.A0A427XTB7"/>
<dbReference type="OrthoDB" id="5673at2759"/>
<evidence type="ECO:0000313" key="4">
    <source>
        <dbReference type="Proteomes" id="UP000279259"/>
    </source>
</evidence>
<comment type="caution">
    <text evidence="3">The sequence shown here is derived from an EMBL/GenBank/DDBJ whole genome shotgun (WGS) entry which is preliminary data.</text>
</comment>
<dbReference type="GO" id="GO:0005789">
    <property type="term" value="C:endoplasmic reticulum membrane"/>
    <property type="evidence" value="ECO:0007669"/>
    <property type="project" value="TreeGrafter"/>
</dbReference>
<feature type="compositionally biased region" description="Polar residues" evidence="1">
    <location>
        <begin position="141"/>
        <end position="150"/>
    </location>
</feature>
<feature type="transmembrane region" description="Helical" evidence="2">
    <location>
        <begin position="422"/>
        <end position="442"/>
    </location>
</feature>
<accession>A0A427XTB7</accession>
<dbReference type="EMBL" id="RSCD01000028">
    <property type="protein sequence ID" value="RSH82146.1"/>
    <property type="molecule type" value="Genomic_DNA"/>
</dbReference>
<dbReference type="PANTHER" id="PTHR31303">
    <property type="entry name" value="CTP-DEPENDENT DIACYLGLYCEROL KINASE 1"/>
    <property type="match status" value="1"/>
</dbReference>
<dbReference type="InterPro" id="IPR037997">
    <property type="entry name" value="Dgk1-like"/>
</dbReference>
<evidence type="ECO:0000313" key="3">
    <source>
        <dbReference type="EMBL" id="RSH82146.1"/>
    </source>
</evidence>
<organism evidence="3 4">
    <name type="scientific">Saitozyma podzolica</name>
    <dbReference type="NCBI Taxonomy" id="1890683"/>
    <lineage>
        <taxon>Eukaryota</taxon>
        <taxon>Fungi</taxon>
        <taxon>Dikarya</taxon>
        <taxon>Basidiomycota</taxon>
        <taxon>Agaricomycotina</taxon>
        <taxon>Tremellomycetes</taxon>
        <taxon>Tremellales</taxon>
        <taxon>Trimorphomycetaceae</taxon>
        <taxon>Saitozyma</taxon>
    </lineage>
</organism>
<sequence>MAQALHMSPPPPLRDPHSARLSSPSPRPTRSTSTLSASASPPPVSRSSSPFVPSKPSNRRRQSGAAKENVPVEMDGVEDIIRATPAKGKMNGKAVSGTSANADVDLGNGGGRTWRDGSIEPDEDVVRRRNPARAARGKSPGPNSVTSYNGLPTLETIPDPQEADGNASPSASISSHPPPPAPSAATGTEGRPVTRKRRSSSIKRKPSPGVTPTKVVDWEIPRKALHSSIGFFTLALNHLNPPTVAPLLVVLSTALVSVFTIDLARLRFPAFAELWEVYLGFLMRESERQKINGVVWYLVGVIFVLSFYPRDVAVVSILTLSWSDTTASTIGRLWGRYTPPLPPHVPGIKLLKFAPRKSLAGFLAATVTGSLICLGFWWTGSNGRWDLLDGQSWVGLLGTAGVVGVGGAVVEALDLGLDDNLTLPILSGAVIWLWLAVSNALFGSPHP</sequence>
<gene>
    <name evidence="3" type="ORF">EHS25_006079</name>
</gene>
<protein>
    <recommendedName>
        <fullName evidence="5">CTP-dependent diacylglycerol kinase 1</fullName>
    </recommendedName>
</protein>
<evidence type="ECO:0008006" key="5">
    <source>
        <dbReference type="Google" id="ProtNLM"/>
    </source>
</evidence>
<feature type="compositionally biased region" description="Basic residues" evidence="1">
    <location>
        <begin position="193"/>
        <end position="206"/>
    </location>
</feature>
<name>A0A427XTB7_9TREE</name>
<dbReference type="AlphaFoldDB" id="A0A427XTB7"/>
<feature type="transmembrane region" description="Helical" evidence="2">
    <location>
        <begin position="392"/>
        <end position="410"/>
    </location>
</feature>
<dbReference type="PANTHER" id="PTHR31303:SF1">
    <property type="entry name" value="CTP-DEPENDENT DIACYLGLYCEROL KINASE 1"/>
    <property type="match status" value="1"/>
</dbReference>
<dbReference type="GO" id="GO:0006654">
    <property type="term" value="P:phosphatidic acid biosynthetic process"/>
    <property type="evidence" value="ECO:0007669"/>
    <property type="project" value="TreeGrafter"/>
</dbReference>
<evidence type="ECO:0000256" key="2">
    <source>
        <dbReference type="SAM" id="Phobius"/>
    </source>
</evidence>
<proteinExistence type="predicted"/>
<keyword evidence="4" id="KW-1185">Reference proteome</keyword>
<keyword evidence="2" id="KW-0812">Transmembrane</keyword>
<feature type="transmembrane region" description="Helical" evidence="2">
    <location>
        <begin position="244"/>
        <end position="264"/>
    </location>
</feature>
<feature type="transmembrane region" description="Helical" evidence="2">
    <location>
        <begin position="291"/>
        <end position="308"/>
    </location>
</feature>
<feature type="region of interest" description="Disordered" evidence="1">
    <location>
        <begin position="1"/>
        <end position="213"/>
    </location>
</feature>
<feature type="transmembrane region" description="Helical" evidence="2">
    <location>
        <begin position="359"/>
        <end position="380"/>
    </location>
</feature>
<keyword evidence="2" id="KW-0472">Membrane</keyword>
<feature type="compositionally biased region" description="Low complexity" evidence="1">
    <location>
        <begin position="19"/>
        <end position="56"/>
    </location>
</feature>
<evidence type="ECO:0000256" key="1">
    <source>
        <dbReference type="SAM" id="MobiDB-lite"/>
    </source>
</evidence>
<keyword evidence="2" id="KW-1133">Transmembrane helix</keyword>